<accession>A0A4R1QZE6</accession>
<feature type="transmembrane region" description="Helical" evidence="8">
    <location>
        <begin position="190"/>
        <end position="218"/>
    </location>
</feature>
<feature type="transmembrane region" description="Helical" evidence="8">
    <location>
        <begin position="498"/>
        <end position="521"/>
    </location>
</feature>
<feature type="transmembrane region" description="Helical" evidence="8">
    <location>
        <begin position="301"/>
        <end position="322"/>
    </location>
</feature>
<organism evidence="9 10">
    <name type="scientific">Kineothrix alysoides</name>
    <dbReference type="NCBI Taxonomy" id="1469948"/>
    <lineage>
        <taxon>Bacteria</taxon>
        <taxon>Bacillati</taxon>
        <taxon>Bacillota</taxon>
        <taxon>Clostridia</taxon>
        <taxon>Lachnospirales</taxon>
        <taxon>Lachnospiraceae</taxon>
        <taxon>Kineothrix</taxon>
    </lineage>
</organism>
<gene>
    <name evidence="9" type="ORF">EDD76_10627</name>
</gene>
<comment type="caution">
    <text evidence="9">The sequence shown here is derived from an EMBL/GenBank/DDBJ whole genome shotgun (WGS) entry which is preliminary data.</text>
</comment>
<keyword evidence="4" id="KW-0133">Cell shape</keyword>
<sequence length="552" mass="59897">MSDNKKKDGFIMQAGILAAASIICRIIGLLYKSPLTAIIGDEGNGYYATAYTYYTIILLISSYSIPSAIAKVLAQRLALKEYRNAQRIFKCAVLYVMVVGGTASLILFIGAPYIVMGHSVPVLRIFAPTIFFYGLLGVLRGYFQAHRTMMQTSVSQILEQILNAAVSMGAAYFLMRVAGASGKDGSEQAMYGAIGSALGTGSGVLIALLFMTAVYAMNRKTINKRIKRDMTTDEESYKEIFKTITSVVTPFILGTCIYNLVTALDQTIYLRFMVHLKDMNFSEASTSYGVLAQKAVTISNIPIALSSAMSAAIIPTIASVYAQGAFKQARKKTASAIKVTMLISIPAAVGIGVLARPVVLALFPQLESLELASRLLTGLSITVIFYGLSTLTNAVLQGIGRVNTPVINAAIALILQTAVLVPIIWFTDLGIYGVMLATMVYSLIMCILNSISLRKYLDYKQEFDKTFVRPVFSSLIMGAAAFGIYEGTSYLLELFMSSLYFVNLISLVIAVGTAIPIYFVLVIKLKAVKETDLKGLPKGHLFVKAAKKLRLL</sequence>
<evidence type="ECO:0000256" key="2">
    <source>
        <dbReference type="ARBA" id="ARBA00022475"/>
    </source>
</evidence>
<feature type="transmembrane region" description="Helical" evidence="8">
    <location>
        <begin position="51"/>
        <end position="73"/>
    </location>
</feature>
<evidence type="ECO:0000256" key="6">
    <source>
        <dbReference type="ARBA" id="ARBA00022989"/>
    </source>
</evidence>
<evidence type="ECO:0000256" key="8">
    <source>
        <dbReference type="SAM" id="Phobius"/>
    </source>
</evidence>
<dbReference type="InterPro" id="IPR004268">
    <property type="entry name" value="MurJ"/>
</dbReference>
<feature type="transmembrane region" description="Helical" evidence="8">
    <location>
        <begin position="375"/>
        <end position="394"/>
    </location>
</feature>
<proteinExistence type="predicted"/>
<feature type="transmembrane region" description="Helical" evidence="8">
    <location>
        <begin position="160"/>
        <end position="178"/>
    </location>
</feature>
<keyword evidence="5" id="KW-0573">Peptidoglycan synthesis</keyword>
<evidence type="ECO:0000313" key="9">
    <source>
        <dbReference type="EMBL" id="TCL58375.1"/>
    </source>
</evidence>
<dbReference type="InterPro" id="IPR024923">
    <property type="entry name" value="PG_synth_SpoVB"/>
</dbReference>
<dbReference type="GO" id="GO:0008360">
    <property type="term" value="P:regulation of cell shape"/>
    <property type="evidence" value="ECO:0007669"/>
    <property type="project" value="UniProtKB-KW"/>
</dbReference>
<evidence type="ECO:0000313" key="10">
    <source>
        <dbReference type="Proteomes" id="UP000295718"/>
    </source>
</evidence>
<evidence type="ECO:0000256" key="3">
    <source>
        <dbReference type="ARBA" id="ARBA00022692"/>
    </source>
</evidence>
<keyword evidence="2" id="KW-1003">Cell membrane</keyword>
<feature type="transmembrane region" description="Helical" evidence="8">
    <location>
        <begin position="93"/>
        <end position="115"/>
    </location>
</feature>
<dbReference type="PANTHER" id="PTHR30250">
    <property type="entry name" value="PST FAMILY PREDICTED COLANIC ACID TRANSPORTER"/>
    <property type="match status" value="1"/>
</dbReference>
<dbReference type="EMBL" id="SLUO01000006">
    <property type="protein sequence ID" value="TCL58375.1"/>
    <property type="molecule type" value="Genomic_DNA"/>
</dbReference>
<dbReference type="InterPro" id="IPR050833">
    <property type="entry name" value="Poly_Biosynth_Transport"/>
</dbReference>
<feature type="transmembrane region" description="Helical" evidence="8">
    <location>
        <begin position="431"/>
        <end position="451"/>
    </location>
</feature>
<protein>
    <submittedName>
        <fullName evidence="9">Stage V sporulation protein B</fullName>
    </submittedName>
</protein>
<keyword evidence="10" id="KW-1185">Reference proteome</keyword>
<dbReference type="PIRSF" id="PIRSF038958">
    <property type="entry name" value="PG_synth_SpoVB"/>
    <property type="match status" value="1"/>
</dbReference>
<dbReference type="STRING" id="1469948.GCA_000732725_01462"/>
<dbReference type="Proteomes" id="UP000295718">
    <property type="component" value="Unassembled WGS sequence"/>
</dbReference>
<reference evidence="9 10" key="1">
    <citation type="submission" date="2019-03" db="EMBL/GenBank/DDBJ databases">
        <title>Genomic Encyclopedia of Type Strains, Phase IV (KMG-IV): sequencing the most valuable type-strain genomes for metagenomic binning, comparative biology and taxonomic classification.</title>
        <authorList>
            <person name="Goeker M."/>
        </authorList>
    </citation>
    <scope>NUCLEOTIDE SEQUENCE [LARGE SCALE GENOMIC DNA]</scope>
    <source>
        <strain evidence="9 10">DSM 100556</strain>
    </source>
</reference>
<feature type="transmembrane region" description="Helical" evidence="8">
    <location>
        <begin position="121"/>
        <end position="139"/>
    </location>
</feature>
<dbReference type="AlphaFoldDB" id="A0A4R1QZE6"/>
<keyword evidence="3 8" id="KW-0812">Transmembrane</keyword>
<evidence type="ECO:0000256" key="1">
    <source>
        <dbReference type="ARBA" id="ARBA00004651"/>
    </source>
</evidence>
<evidence type="ECO:0000256" key="5">
    <source>
        <dbReference type="ARBA" id="ARBA00022984"/>
    </source>
</evidence>
<dbReference type="Pfam" id="PF03023">
    <property type="entry name" value="MurJ"/>
    <property type="match status" value="1"/>
</dbReference>
<dbReference type="PANTHER" id="PTHR30250:SF21">
    <property type="entry name" value="LIPID II FLIPPASE MURJ"/>
    <property type="match status" value="1"/>
</dbReference>
<feature type="transmembrane region" description="Helical" evidence="8">
    <location>
        <begin position="342"/>
        <end position="363"/>
    </location>
</feature>
<evidence type="ECO:0000256" key="4">
    <source>
        <dbReference type="ARBA" id="ARBA00022960"/>
    </source>
</evidence>
<dbReference type="GO" id="GO:0009252">
    <property type="term" value="P:peptidoglycan biosynthetic process"/>
    <property type="evidence" value="ECO:0007669"/>
    <property type="project" value="UniProtKB-KW"/>
</dbReference>
<dbReference type="OrthoDB" id="9775950at2"/>
<dbReference type="RefSeq" id="WP_031390178.1">
    <property type="nucleotide sequence ID" value="NZ_JPNB01000001.1"/>
</dbReference>
<comment type="subcellular location">
    <subcellularLocation>
        <location evidence="1">Cell membrane</location>
        <topology evidence="1">Multi-pass membrane protein</topology>
    </subcellularLocation>
</comment>
<dbReference type="CDD" id="cd13124">
    <property type="entry name" value="MATE_SpoVB_like"/>
    <property type="match status" value="1"/>
</dbReference>
<dbReference type="GO" id="GO:0005886">
    <property type="term" value="C:plasma membrane"/>
    <property type="evidence" value="ECO:0007669"/>
    <property type="project" value="UniProtKB-SubCell"/>
</dbReference>
<feature type="transmembrane region" description="Helical" evidence="8">
    <location>
        <begin position="239"/>
        <end position="261"/>
    </location>
</feature>
<keyword evidence="7 8" id="KW-0472">Membrane</keyword>
<name>A0A4R1QZE6_9FIRM</name>
<feature type="transmembrane region" description="Helical" evidence="8">
    <location>
        <begin position="12"/>
        <end position="31"/>
    </location>
</feature>
<feature type="transmembrane region" description="Helical" evidence="8">
    <location>
        <begin position="406"/>
        <end position="425"/>
    </location>
</feature>
<evidence type="ECO:0000256" key="7">
    <source>
        <dbReference type="ARBA" id="ARBA00023136"/>
    </source>
</evidence>
<feature type="transmembrane region" description="Helical" evidence="8">
    <location>
        <begin position="471"/>
        <end position="492"/>
    </location>
</feature>
<keyword evidence="6 8" id="KW-1133">Transmembrane helix</keyword>